<dbReference type="SUPFAM" id="SSF53448">
    <property type="entry name" value="Nucleotide-diphospho-sugar transferases"/>
    <property type="match status" value="1"/>
</dbReference>
<dbReference type="Gene3D" id="3.90.550.10">
    <property type="entry name" value="Spore Coat Polysaccharide Biosynthesis Protein SpsA, Chain A"/>
    <property type="match status" value="1"/>
</dbReference>
<comment type="caution">
    <text evidence="3">The sequence shown here is derived from an EMBL/GenBank/DDBJ whole genome shotgun (WGS) entry which is preliminary data.</text>
</comment>
<evidence type="ECO:0000259" key="2">
    <source>
        <dbReference type="Pfam" id="PF00535"/>
    </source>
</evidence>
<gene>
    <name evidence="3" type="ORF">GCM10022410_13910</name>
</gene>
<sequence>MLKAIRNKLSDLGQIIYDRLVPKYVKQFLKNSLSDQAKDKLRKLLGAGQKQARMRKVNHAKYRLKNLGFQKSGYQEMLNLFNQTEDPLLTEIAGFELAIWHADQYTVDDANKSLVFLDRLRKEKITVEQKRKRAILAAENLHLLGKLNQAKDVLKQAIKIGEHPDLYLAFANTVENVNERIEWINKALKLYNIEPVHLNKGIDLSYYDQLETNQLESDQQSNRAKITVIIPVYNAGDQVRTAIESILDQTWTNIEVIVVDDCSSDHTASIIQSYLDSEPRVKFYQTPKNSGPYVARNIALQHATGDFITINDADDWSHPEKLARQARHLLANNKVMGNTSEQARATEELSFYRRGKPGQYIFSNMSSFMFRRKEVLDKLGHWDSVRFAADSEFIMRIKHIFGPKAVVELPIGPLSFQRQSADSLTGNSVFGFPGYFMGVRKEYRDAQLNYHQTASNLYYDYPQSNRPFEAPNPMLPERDVSKGEFRAFDVIYSADFREANQNISDIIKKLTELTNKKQKVGIVQVYRYGETPDLPISAEVRHLINERKISVVCYGERARTELSIIGTPDAFDHEQLYLPEIYTKSLNNELSHKLTSRQQKNIEQFFIQE</sequence>
<dbReference type="InterPro" id="IPR001173">
    <property type="entry name" value="Glyco_trans_2-like"/>
</dbReference>
<dbReference type="EMBL" id="BAABDL010000073">
    <property type="protein sequence ID" value="GAA4069243.1"/>
    <property type="molecule type" value="Genomic_DNA"/>
</dbReference>
<evidence type="ECO:0000313" key="4">
    <source>
        <dbReference type="Proteomes" id="UP001501734"/>
    </source>
</evidence>
<dbReference type="PANTHER" id="PTHR43685">
    <property type="entry name" value="GLYCOSYLTRANSFERASE"/>
    <property type="match status" value="1"/>
</dbReference>
<keyword evidence="4" id="KW-1185">Reference proteome</keyword>
<name>A0ABP7VLA2_9BACI</name>
<feature type="domain" description="Glycosyltransferase 2-like" evidence="2">
    <location>
        <begin position="227"/>
        <end position="348"/>
    </location>
</feature>
<comment type="similarity">
    <text evidence="1">Belongs to the glycosyltransferase 2 family.</text>
</comment>
<proteinExistence type="inferred from homology"/>
<reference evidence="4" key="1">
    <citation type="journal article" date="2019" name="Int. J. Syst. Evol. Microbiol.">
        <title>The Global Catalogue of Microorganisms (GCM) 10K type strain sequencing project: providing services to taxonomists for standard genome sequencing and annotation.</title>
        <authorList>
            <consortium name="The Broad Institute Genomics Platform"/>
            <consortium name="The Broad Institute Genome Sequencing Center for Infectious Disease"/>
            <person name="Wu L."/>
            <person name="Ma J."/>
        </authorList>
    </citation>
    <scope>NUCLEOTIDE SEQUENCE [LARGE SCALE GENOMIC DNA]</scope>
    <source>
        <strain evidence="4">JCM 17250</strain>
    </source>
</reference>
<dbReference type="InterPro" id="IPR029044">
    <property type="entry name" value="Nucleotide-diphossugar_trans"/>
</dbReference>
<organism evidence="3 4">
    <name type="scientific">Amphibacillus indicireducens</name>
    <dbReference type="NCBI Taxonomy" id="1076330"/>
    <lineage>
        <taxon>Bacteria</taxon>
        <taxon>Bacillati</taxon>
        <taxon>Bacillota</taxon>
        <taxon>Bacilli</taxon>
        <taxon>Bacillales</taxon>
        <taxon>Bacillaceae</taxon>
        <taxon>Amphibacillus</taxon>
    </lineage>
</organism>
<evidence type="ECO:0000256" key="1">
    <source>
        <dbReference type="ARBA" id="ARBA00006739"/>
    </source>
</evidence>
<dbReference type="InterPro" id="IPR050834">
    <property type="entry name" value="Glycosyltransf_2"/>
</dbReference>
<dbReference type="CDD" id="cd00761">
    <property type="entry name" value="Glyco_tranf_GTA_type"/>
    <property type="match status" value="1"/>
</dbReference>
<dbReference type="RefSeq" id="WP_344911653.1">
    <property type="nucleotide sequence ID" value="NZ_BAABDL010000073.1"/>
</dbReference>
<evidence type="ECO:0000313" key="3">
    <source>
        <dbReference type="EMBL" id="GAA4069243.1"/>
    </source>
</evidence>
<dbReference type="Proteomes" id="UP001501734">
    <property type="component" value="Unassembled WGS sequence"/>
</dbReference>
<protein>
    <recommendedName>
        <fullName evidence="2">Glycosyltransferase 2-like domain-containing protein</fullName>
    </recommendedName>
</protein>
<dbReference type="PANTHER" id="PTHR43685:SF11">
    <property type="entry name" value="GLYCOSYLTRANSFERASE TAGX-RELATED"/>
    <property type="match status" value="1"/>
</dbReference>
<accession>A0ABP7VLA2</accession>
<dbReference type="Pfam" id="PF00535">
    <property type="entry name" value="Glycos_transf_2"/>
    <property type="match status" value="1"/>
</dbReference>